<evidence type="ECO:0000256" key="8">
    <source>
        <dbReference type="ARBA" id="ARBA00022499"/>
    </source>
</evidence>
<dbReference type="EC" id="2.3.2.26" evidence="17"/>
<dbReference type="GO" id="GO:0042176">
    <property type="term" value="P:regulation of protein catabolic process"/>
    <property type="evidence" value="ECO:0007669"/>
    <property type="project" value="UniProtKB-ARBA"/>
</dbReference>
<feature type="domain" description="WW" evidence="22">
    <location>
        <begin position="412"/>
        <end position="445"/>
    </location>
</feature>
<keyword evidence="10 17" id="KW-0808">Transferase</keyword>
<accession>A0A8C0R044</accession>
<keyword evidence="6" id="KW-1003">Cell membrane</keyword>
<dbReference type="InterPro" id="IPR035892">
    <property type="entry name" value="C2_domain_sf"/>
</dbReference>
<dbReference type="FunFam" id="3.30.2410.10:FF:000001">
    <property type="entry name" value="E3 ubiquitin-protein ligase NEDD4-like"/>
    <property type="match status" value="1"/>
</dbReference>
<dbReference type="GO" id="GO:0005737">
    <property type="term" value="C:cytoplasm"/>
    <property type="evidence" value="ECO:0007669"/>
    <property type="project" value="UniProtKB-SubCell"/>
</dbReference>
<keyword evidence="12 17" id="KW-0833">Ubl conjugation pathway</keyword>
<evidence type="ECO:0000256" key="12">
    <source>
        <dbReference type="ARBA" id="ARBA00022786"/>
    </source>
</evidence>
<dbReference type="SUPFAM" id="SSF56204">
    <property type="entry name" value="Hect, E3 ligase catalytic domain"/>
    <property type="match status" value="1"/>
</dbReference>
<reference evidence="24" key="1">
    <citation type="submission" date="2025-08" db="UniProtKB">
        <authorList>
            <consortium name="Ensembl"/>
        </authorList>
    </citation>
    <scope>IDENTIFICATION</scope>
</reference>
<dbReference type="InterPro" id="IPR035983">
    <property type="entry name" value="Hect_E3_ubiquitin_ligase"/>
</dbReference>
<evidence type="ECO:0000256" key="15">
    <source>
        <dbReference type="ARBA" id="ARBA00023136"/>
    </source>
</evidence>
<dbReference type="GO" id="GO:0005634">
    <property type="term" value="C:nucleus"/>
    <property type="evidence" value="ECO:0007669"/>
    <property type="project" value="UniProtKB-SubCell"/>
</dbReference>
<reference evidence="24" key="2">
    <citation type="submission" date="2025-09" db="UniProtKB">
        <authorList>
            <consortium name="Ensembl"/>
        </authorList>
    </citation>
    <scope>IDENTIFICATION</scope>
</reference>
<evidence type="ECO:0000256" key="2">
    <source>
        <dbReference type="ARBA" id="ARBA00004123"/>
    </source>
</evidence>
<evidence type="ECO:0000256" key="9">
    <source>
        <dbReference type="ARBA" id="ARBA00022553"/>
    </source>
</evidence>
<evidence type="ECO:0000256" key="14">
    <source>
        <dbReference type="ARBA" id="ARBA00022902"/>
    </source>
</evidence>
<evidence type="ECO:0000313" key="24">
    <source>
        <dbReference type="Ensembl" id="ENSCAFP00020015757.1"/>
    </source>
</evidence>
<dbReference type="GO" id="GO:0005886">
    <property type="term" value="C:plasma membrane"/>
    <property type="evidence" value="ECO:0007669"/>
    <property type="project" value="UniProtKB-SubCell"/>
</dbReference>
<dbReference type="PROSITE" id="PS01159">
    <property type="entry name" value="WW_DOMAIN_1"/>
    <property type="match status" value="3"/>
</dbReference>
<dbReference type="Ensembl" id="ENSCAFT00020018297.1">
    <property type="protein sequence ID" value="ENSCAFP00020015757.1"/>
    <property type="gene ID" value="ENSCAFG00020012451.1"/>
</dbReference>
<evidence type="ECO:0000256" key="17">
    <source>
        <dbReference type="PIRNR" id="PIRNR001569"/>
    </source>
</evidence>
<dbReference type="PIRSF" id="PIRSF001569">
    <property type="entry name" value="E3_ub_ligase_SMURF1"/>
    <property type="match status" value="1"/>
</dbReference>
<dbReference type="GO" id="GO:0061630">
    <property type="term" value="F:ubiquitin protein ligase activity"/>
    <property type="evidence" value="ECO:0007669"/>
    <property type="project" value="UniProtKB-EC"/>
</dbReference>
<dbReference type="GO" id="GO:0031623">
    <property type="term" value="P:receptor internalization"/>
    <property type="evidence" value="ECO:0007669"/>
    <property type="project" value="TreeGrafter"/>
</dbReference>
<feature type="domain" description="WW" evidence="22">
    <location>
        <begin position="354"/>
        <end position="387"/>
    </location>
</feature>
<organism evidence="24 25">
    <name type="scientific">Canis lupus dingo</name>
    <name type="common">dingo</name>
    <dbReference type="NCBI Taxonomy" id="286419"/>
    <lineage>
        <taxon>Eukaryota</taxon>
        <taxon>Metazoa</taxon>
        <taxon>Chordata</taxon>
        <taxon>Craniata</taxon>
        <taxon>Vertebrata</taxon>
        <taxon>Euteleostomi</taxon>
        <taxon>Mammalia</taxon>
        <taxon>Eutheria</taxon>
        <taxon>Laurasiatheria</taxon>
        <taxon>Carnivora</taxon>
        <taxon>Caniformia</taxon>
        <taxon>Canidae</taxon>
        <taxon>Canis</taxon>
    </lineage>
</organism>
<evidence type="ECO:0000259" key="21">
    <source>
        <dbReference type="PROSITE" id="PS50004"/>
    </source>
</evidence>
<keyword evidence="16" id="KW-0539">Nucleus</keyword>
<feature type="region of interest" description="Disordered" evidence="20">
    <location>
        <begin position="1"/>
        <end position="46"/>
    </location>
</feature>
<keyword evidence="25" id="KW-1185">Reference proteome</keyword>
<dbReference type="InterPro" id="IPR000008">
    <property type="entry name" value="C2_dom"/>
</dbReference>
<dbReference type="GO" id="GO:0032801">
    <property type="term" value="P:receptor catabolic process"/>
    <property type="evidence" value="ECO:0007669"/>
    <property type="project" value="TreeGrafter"/>
</dbReference>
<dbReference type="SUPFAM" id="SSF49562">
    <property type="entry name" value="C2 domain (Calcium/lipid-binding domain, CaLB)"/>
    <property type="match status" value="1"/>
</dbReference>
<keyword evidence="9" id="KW-0597">Phosphoprotein</keyword>
<keyword evidence="7" id="KW-0963">Cytoplasm</keyword>
<dbReference type="FunFam" id="3.90.1750.10:FF:000001">
    <property type="entry name" value="E3 ubiquitin-protein ligase NEDD4-like"/>
    <property type="match status" value="1"/>
</dbReference>
<dbReference type="PROSITE" id="PS50004">
    <property type="entry name" value="C2"/>
    <property type="match status" value="1"/>
</dbReference>
<dbReference type="Gene3D" id="3.30.2160.10">
    <property type="entry name" value="Hect, E3 ligase catalytic domain"/>
    <property type="match status" value="1"/>
</dbReference>
<feature type="domain" description="HECT" evidence="23">
    <location>
        <begin position="504"/>
        <end position="838"/>
    </location>
</feature>
<dbReference type="GO" id="GO:0010646">
    <property type="term" value="P:regulation of cell communication"/>
    <property type="evidence" value="ECO:0007669"/>
    <property type="project" value="UniProtKB-ARBA"/>
</dbReference>
<dbReference type="GO" id="GO:0043197">
    <property type="term" value="C:dendritic spine"/>
    <property type="evidence" value="ECO:0007669"/>
    <property type="project" value="TreeGrafter"/>
</dbReference>
<dbReference type="GO" id="GO:0023051">
    <property type="term" value="P:regulation of signaling"/>
    <property type="evidence" value="ECO:0007669"/>
    <property type="project" value="UniProtKB-ARBA"/>
</dbReference>
<comment type="subcellular location">
    <subcellularLocation>
        <location evidence="3">Cell membrane</location>
        <topology evidence="3">Peripheral membrane protein</topology>
    </subcellularLocation>
    <subcellularLocation>
        <location evidence="4">Cytoplasm</location>
    </subcellularLocation>
    <subcellularLocation>
        <location evidence="2">Nucleus</location>
    </subcellularLocation>
</comment>
<keyword evidence="14" id="KW-0524">Neurogenesis</keyword>
<evidence type="ECO:0000259" key="22">
    <source>
        <dbReference type="PROSITE" id="PS50020"/>
    </source>
</evidence>
<dbReference type="FunFam" id="3.30.2160.10:FF:000001">
    <property type="entry name" value="E3 ubiquitin-protein ligase NEDD4-like"/>
    <property type="match status" value="1"/>
</dbReference>
<dbReference type="GO" id="GO:0019871">
    <property type="term" value="F:sodium channel inhibitor activity"/>
    <property type="evidence" value="ECO:0007669"/>
    <property type="project" value="TreeGrafter"/>
</dbReference>
<keyword evidence="15" id="KW-0472">Membrane</keyword>
<proteinExistence type="predicted"/>
<dbReference type="Pfam" id="PF00168">
    <property type="entry name" value="C2"/>
    <property type="match status" value="1"/>
</dbReference>
<dbReference type="FunFam" id="2.20.70.10:FF:000017">
    <property type="entry name" value="E3 ubiquitin-protein ligase"/>
    <property type="match status" value="1"/>
</dbReference>
<evidence type="ECO:0000256" key="6">
    <source>
        <dbReference type="ARBA" id="ARBA00022475"/>
    </source>
</evidence>
<dbReference type="SMART" id="SM00239">
    <property type="entry name" value="C2"/>
    <property type="match status" value="1"/>
</dbReference>
<dbReference type="InterPro" id="IPR050409">
    <property type="entry name" value="E3_ubiq-protein_ligase"/>
</dbReference>
<dbReference type="AlphaFoldDB" id="A0A8C0R044"/>
<dbReference type="Proteomes" id="UP000694391">
    <property type="component" value="Unplaced"/>
</dbReference>
<dbReference type="CDD" id="cd00078">
    <property type="entry name" value="HECTc"/>
    <property type="match status" value="1"/>
</dbReference>
<feature type="region of interest" description="Disordered" evidence="20">
    <location>
        <begin position="348"/>
        <end position="367"/>
    </location>
</feature>
<dbReference type="Gene3D" id="2.20.70.10">
    <property type="match status" value="2"/>
</dbReference>
<dbReference type="UniPathway" id="UPA00143"/>
<evidence type="ECO:0000256" key="20">
    <source>
        <dbReference type="SAM" id="MobiDB-lite"/>
    </source>
</evidence>
<protein>
    <recommendedName>
        <fullName evidence="17">E3 ubiquitin-protein ligase</fullName>
        <ecNumber evidence="17">2.3.2.26</ecNumber>
    </recommendedName>
</protein>
<dbReference type="InterPro" id="IPR000569">
    <property type="entry name" value="HECT_dom"/>
</dbReference>
<dbReference type="Gene3D" id="3.30.2410.10">
    <property type="entry name" value="Hect, E3 ligase catalytic domain"/>
    <property type="match status" value="1"/>
</dbReference>
<keyword evidence="13" id="KW-0832">Ubl conjugation</keyword>
<dbReference type="InterPro" id="IPR024928">
    <property type="entry name" value="E3_ub_ligase_SMURF1"/>
</dbReference>
<dbReference type="InterPro" id="IPR001202">
    <property type="entry name" value="WW_dom"/>
</dbReference>
<evidence type="ECO:0000313" key="25">
    <source>
        <dbReference type="Proteomes" id="UP000694391"/>
    </source>
</evidence>
<dbReference type="InterPro" id="IPR036020">
    <property type="entry name" value="WW_dom_sf"/>
</dbReference>
<evidence type="ECO:0000256" key="16">
    <source>
        <dbReference type="ARBA" id="ARBA00023242"/>
    </source>
</evidence>
<dbReference type="PANTHER" id="PTHR11254">
    <property type="entry name" value="HECT DOMAIN UBIQUITIN-PROTEIN LIGASE"/>
    <property type="match status" value="1"/>
</dbReference>
<keyword evidence="11" id="KW-0677">Repeat</keyword>
<dbReference type="GO" id="GO:0006511">
    <property type="term" value="P:ubiquitin-dependent protein catabolic process"/>
    <property type="evidence" value="ECO:0007669"/>
    <property type="project" value="InterPro"/>
</dbReference>
<evidence type="ECO:0000256" key="4">
    <source>
        <dbReference type="ARBA" id="ARBA00004496"/>
    </source>
</evidence>
<evidence type="ECO:0000256" key="5">
    <source>
        <dbReference type="ARBA" id="ARBA00004906"/>
    </source>
</evidence>
<dbReference type="GO" id="GO:0016567">
    <property type="term" value="P:protein ubiquitination"/>
    <property type="evidence" value="ECO:0007669"/>
    <property type="project" value="UniProtKB-UniPathway"/>
</dbReference>
<dbReference type="GO" id="GO:0031175">
    <property type="term" value="P:neuron projection development"/>
    <property type="evidence" value="ECO:0007669"/>
    <property type="project" value="TreeGrafter"/>
</dbReference>
<evidence type="ECO:0000256" key="10">
    <source>
        <dbReference type="ARBA" id="ARBA00022679"/>
    </source>
</evidence>
<evidence type="ECO:0000256" key="7">
    <source>
        <dbReference type="ARBA" id="ARBA00022490"/>
    </source>
</evidence>
<evidence type="ECO:0000256" key="13">
    <source>
        <dbReference type="ARBA" id="ARBA00022843"/>
    </source>
</evidence>
<dbReference type="GO" id="GO:0051049">
    <property type="term" value="P:regulation of transport"/>
    <property type="evidence" value="ECO:0007669"/>
    <property type="project" value="UniProtKB-ARBA"/>
</dbReference>
<dbReference type="FunFam" id="2.20.70.10:FF:000099">
    <property type="entry name" value="E3 ubiquitin-protein ligase NEDD4"/>
    <property type="match status" value="1"/>
</dbReference>
<feature type="domain" description="WW" evidence="22">
    <location>
        <begin position="197"/>
        <end position="230"/>
    </location>
</feature>
<dbReference type="PROSITE" id="PS50237">
    <property type="entry name" value="HECT"/>
    <property type="match status" value="1"/>
</dbReference>
<dbReference type="Gene3D" id="2.60.40.150">
    <property type="entry name" value="C2 domain"/>
    <property type="match status" value="1"/>
</dbReference>
<dbReference type="FunFam" id="2.20.70.10:FF:000096">
    <property type="entry name" value="E3 ubiquitin-protein ligase NEDD4 isoform X4"/>
    <property type="match status" value="1"/>
</dbReference>
<sequence length="839" mass="97480">IYDSHTEREREAETQAEGEAGSMHREPDVGFDPGSPGSRPGPKAGENSRIVRVKVIAGIGLAKKDILGASDPYVRVTLYDPMNGVFTSMQTKTIKKTLNPKWNEEILFRVSMYFISIKQQTDFLRMERPYTFKDFVLHPRSHKSRVKGYLRLKMTYLPKTSGSEEDNAEQAEELEPGWVVLDQPDAACHLQQQQEPSPLPPGWEERQDILGRTYYVNHESRRTQWKRPTAQDNLTDAENGNMQLQAQRAFTTRRQISEETESVDNRESSESWEIIREDEATMYSNQAFPSPPASNNLDVQTHLAEELNARLTICRNSATSQPVSSSNHSSRRGSLQAYTFEEQPTLPVLLPTSSGLPPGWEEKQDERGRSYYVDHNSRTTTWTKPVVQEDPRLKIPAHLRGKMSLDSSNDLGPLPPGWEERTHTDGRIFYINHNIKRTQWEDPRLQNVAITGPAVPYSRDYKRKYEFFRRKLKKQNDIPNKFEMKLRRATVLEDSYRRIMGVKRADFLKARLWIEFDGEKGLDYGGVAREWFFLISKEMFNPYYGLFEYSATDNYTLQINPNSGLCNEDHLSYFKFIGRVAGMAVYHGKLLDGFFIRPFYKMMLHKPITLHDMESVDGEYYNSLRWILENDPTELDLRFVIDEELFGQTHQHELKIGGSEIVVTNKNKKEYIYLVIQWRFVNRIQKQMAAFKEGFFELIPQDLIKIFDENELELLMCGLGDVDVNDWREHTKYKNGYSVNHQVIQWFWKAVLMMDSEKRIRLLQFVTGTSRVPMNGFAELYGSNGPQSFTVEQWGTPEKLPRAHTCFNRLDLPPYESFEELWDKLQMAIENTQGFDGVD</sequence>
<dbReference type="GO" id="GO:0007528">
    <property type="term" value="P:neuromuscular junction development"/>
    <property type="evidence" value="ECO:0007669"/>
    <property type="project" value="TreeGrafter"/>
</dbReference>
<dbReference type="PROSITE" id="PS50020">
    <property type="entry name" value="WW_DOMAIN_2"/>
    <property type="match status" value="3"/>
</dbReference>
<feature type="domain" description="C2" evidence="21">
    <location>
        <begin position="32"/>
        <end position="167"/>
    </location>
</feature>
<evidence type="ECO:0000259" key="23">
    <source>
        <dbReference type="PROSITE" id="PS50237"/>
    </source>
</evidence>
<dbReference type="GO" id="GO:0006955">
    <property type="term" value="P:immune response"/>
    <property type="evidence" value="ECO:0007669"/>
    <property type="project" value="UniProtKB-ARBA"/>
</dbReference>
<dbReference type="FunFam" id="3.90.1750.10:FF:000026">
    <property type="entry name" value="E3 ubiquitin-protein ligase HACE1"/>
    <property type="match status" value="1"/>
</dbReference>
<dbReference type="SMART" id="SM00119">
    <property type="entry name" value="HECTc"/>
    <property type="match status" value="1"/>
</dbReference>
<dbReference type="GO" id="GO:0048814">
    <property type="term" value="P:regulation of dendrite morphogenesis"/>
    <property type="evidence" value="ECO:0007669"/>
    <property type="project" value="TreeGrafter"/>
</dbReference>
<dbReference type="GeneTree" id="ENSGT00940000158905"/>
<comment type="pathway">
    <text evidence="5 17">Protein modification; protein ubiquitination.</text>
</comment>
<name>A0A8C0R044_CANLU</name>
<dbReference type="CDD" id="cd00201">
    <property type="entry name" value="WW"/>
    <property type="match status" value="3"/>
</dbReference>
<gene>
    <name evidence="24" type="primary">NEDD4</name>
</gene>
<evidence type="ECO:0000256" key="3">
    <source>
        <dbReference type="ARBA" id="ARBA00004202"/>
    </source>
</evidence>
<dbReference type="SMART" id="SM00456">
    <property type="entry name" value="WW"/>
    <property type="match status" value="3"/>
</dbReference>
<dbReference type="SUPFAM" id="SSF51045">
    <property type="entry name" value="WW domain"/>
    <property type="match status" value="3"/>
</dbReference>
<evidence type="ECO:0000256" key="1">
    <source>
        <dbReference type="ARBA" id="ARBA00000885"/>
    </source>
</evidence>
<dbReference type="PANTHER" id="PTHR11254:SF282">
    <property type="entry name" value="E3 UBIQUITIN-PROTEIN LIGASE NEDD4"/>
    <property type="match status" value="1"/>
</dbReference>
<dbReference type="Pfam" id="PF00632">
    <property type="entry name" value="HECT"/>
    <property type="match status" value="1"/>
</dbReference>
<feature type="active site" description="Glycyl thioester intermediate" evidence="18 19">
    <location>
        <position position="806"/>
    </location>
</feature>
<evidence type="ECO:0000256" key="18">
    <source>
        <dbReference type="PIRSR" id="PIRSR001569-1"/>
    </source>
</evidence>
<comment type="catalytic activity">
    <reaction evidence="1 17">
        <text>S-ubiquitinyl-[E2 ubiquitin-conjugating enzyme]-L-cysteine + [acceptor protein]-L-lysine = [E2 ubiquitin-conjugating enzyme]-L-cysteine + N(6)-ubiquitinyl-[acceptor protein]-L-lysine.</text>
        <dbReference type="EC" id="2.3.2.26"/>
    </reaction>
</comment>
<evidence type="ECO:0000256" key="19">
    <source>
        <dbReference type="PROSITE-ProRule" id="PRU00104"/>
    </source>
</evidence>
<feature type="compositionally biased region" description="Basic and acidic residues" evidence="20">
    <location>
        <begin position="1"/>
        <end position="13"/>
    </location>
</feature>
<dbReference type="Gene3D" id="3.90.1750.10">
    <property type="entry name" value="Hect, E3 ligase catalytic domains"/>
    <property type="match status" value="1"/>
</dbReference>
<evidence type="ECO:0000256" key="11">
    <source>
        <dbReference type="ARBA" id="ARBA00022737"/>
    </source>
</evidence>
<dbReference type="GO" id="GO:0050807">
    <property type="term" value="P:regulation of synapse organization"/>
    <property type="evidence" value="ECO:0007669"/>
    <property type="project" value="TreeGrafter"/>
</dbReference>
<dbReference type="Pfam" id="PF00397">
    <property type="entry name" value="WW"/>
    <property type="match status" value="3"/>
</dbReference>
<keyword evidence="8" id="KW-1017">Isopeptide bond</keyword>